<proteinExistence type="predicted"/>
<dbReference type="PANTHER" id="PTHR43415">
    <property type="entry name" value="SPERMIDINE N(1)-ACETYLTRANSFERASE"/>
    <property type="match status" value="1"/>
</dbReference>
<dbReference type="Gene3D" id="3.40.630.30">
    <property type="match status" value="1"/>
</dbReference>
<evidence type="ECO:0000313" key="3">
    <source>
        <dbReference type="Proteomes" id="UP000248066"/>
    </source>
</evidence>
<organism evidence="2 3">
    <name type="scientific">Alteribacter lacisalsi</name>
    <dbReference type="NCBI Taxonomy" id="2045244"/>
    <lineage>
        <taxon>Bacteria</taxon>
        <taxon>Bacillati</taxon>
        <taxon>Bacillota</taxon>
        <taxon>Bacilli</taxon>
        <taxon>Bacillales</taxon>
        <taxon>Bacillaceae</taxon>
        <taxon>Alteribacter</taxon>
    </lineage>
</organism>
<dbReference type="SUPFAM" id="SSF55729">
    <property type="entry name" value="Acyl-CoA N-acyltransferases (Nat)"/>
    <property type="match status" value="1"/>
</dbReference>
<dbReference type="CDD" id="cd04301">
    <property type="entry name" value="NAT_SF"/>
    <property type="match status" value="1"/>
</dbReference>
<dbReference type="AlphaFoldDB" id="A0A2W0H6A8"/>
<evidence type="ECO:0000259" key="1">
    <source>
        <dbReference type="PROSITE" id="PS51186"/>
    </source>
</evidence>
<dbReference type="InterPro" id="IPR016181">
    <property type="entry name" value="Acyl_CoA_acyltransferase"/>
</dbReference>
<evidence type="ECO:0000313" key="2">
    <source>
        <dbReference type="EMBL" id="PYZ97403.1"/>
    </source>
</evidence>
<accession>A0A2W0H6A8</accession>
<dbReference type="OrthoDB" id="9802340at2"/>
<dbReference type="PROSITE" id="PS51186">
    <property type="entry name" value="GNAT"/>
    <property type="match status" value="1"/>
</dbReference>
<feature type="domain" description="N-acetyltransferase" evidence="1">
    <location>
        <begin position="17"/>
        <end position="186"/>
    </location>
</feature>
<dbReference type="GO" id="GO:0016747">
    <property type="term" value="F:acyltransferase activity, transferring groups other than amino-acyl groups"/>
    <property type="evidence" value="ECO:0007669"/>
    <property type="project" value="InterPro"/>
</dbReference>
<gene>
    <name evidence="2" type="ORF">CR205_02025</name>
</gene>
<keyword evidence="3" id="KW-1185">Reference proteome</keyword>
<reference evidence="2 3" key="1">
    <citation type="submission" date="2017-10" db="EMBL/GenBank/DDBJ databases">
        <title>Bacillus sp. nov., a halophilic bacterium isolated from a Yangshapao Lake.</title>
        <authorList>
            <person name="Wang H."/>
        </authorList>
    </citation>
    <scope>NUCLEOTIDE SEQUENCE [LARGE SCALE GENOMIC DNA]</scope>
    <source>
        <strain evidence="2 3">YSP-3</strain>
    </source>
</reference>
<name>A0A2W0H6A8_9BACI</name>
<sequence>MAYIEPSTAWLRDGRAFTVRTAYPVDAKDMLTLTKDVIREKDSGLLISEDEFQLTEQDQAERIQNSFQSQWHVLIIARHNGNLAGVASFEPEQLLKKLRHHGLIGLIVQETYRSLGVGRALMTALLKWAEKQSHLKKAGLEVIATNEPAMNLYLSLGFQPVGLFKNHVQLARDQYADVYRMEYLLKRQ</sequence>
<dbReference type="Pfam" id="PF00583">
    <property type="entry name" value="Acetyltransf_1"/>
    <property type="match status" value="1"/>
</dbReference>
<comment type="caution">
    <text evidence="2">The sequence shown here is derived from an EMBL/GenBank/DDBJ whole genome shotgun (WGS) entry which is preliminary data.</text>
</comment>
<dbReference type="EMBL" id="PDOF01000001">
    <property type="protein sequence ID" value="PYZ97403.1"/>
    <property type="molecule type" value="Genomic_DNA"/>
</dbReference>
<dbReference type="PANTHER" id="PTHR43415:SF3">
    <property type="entry name" value="GNAT-FAMILY ACETYLTRANSFERASE"/>
    <property type="match status" value="1"/>
</dbReference>
<dbReference type="InterPro" id="IPR000182">
    <property type="entry name" value="GNAT_dom"/>
</dbReference>
<dbReference type="RefSeq" id="WP_110516444.1">
    <property type="nucleotide sequence ID" value="NZ_PDOF01000001.1"/>
</dbReference>
<dbReference type="Proteomes" id="UP000248066">
    <property type="component" value="Unassembled WGS sequence"/>
</dbReference>
<protein>
    <recommendedName>
        <fullName evidence="1">N-acetyltransferase domain-containing protein</fullName>
    </recommendedName>
</protein>